<keyword evidence="1" id="KW-0812">Transmembrane</keyword>
<reference evidence="3 5" key="3">
    <citation type="journal article" date="2020" name="Biotechnol. Biofuels">
        <title>New insights from the biogas microbiome by comprehensive genome-resolved metagenomics of nearly 1600 species originating from multiple anaerobic digesters.</title>
        <authorList>
            <person name="Campanaro S."/>
            <person name="Treu L."/>
            <person name="Rodriguez-R L.M."/>
            <person name="Kovalovszki A."/>
            <person name="Ziels R.M."/>
            <person name="Maus I."/>
            <person name="Zhu X."/>
            <person name="Kougias P.G."/>
            <person name="Basile A."/>
            <person name="Luo G."/>
            <person name="Schluter A."/>
            <person name="Konstantinidis K.T."/>
            <person name="Angelidaki I."/>
        </authorList>
    </citation>
    <scope>NUCLEOTIDE SEQUENCE [LARGE SCALE GENOMIC DNA]</scope>
    <source>
        <strain evidence="3">AS22ysBPME_46</strain>
    </source>
</reference>
<dbReference type="AlphaFoldDB" id="A0A660HVF7"/>
<reference evidence="2" key="2">
    <citation type="submission" date="2018-10" db="EMBL/GenBank/DDBJ databases">
        <authorList>
            <person name="Fischer M.A."/>
            <person name="Kern T."/>
            <person name="Deppenmeier U."/>
            <person name="Schmitz R.A."/>
            <person name="Rother M."/>
        </authorList>
    </citation>
    <scope>NUCLEOTIDE SEQUENCE</scope>
    <source>
        <strain evidence="2">E03.2</strain>
    </source>
</reference>
<proteinExistence type="predicted"/>
<keyword evidence="1" id="KW-0472">Membrane</keyword>
<keyword evidence="4" id="KW-1185">Reference proteome</keyword>
<reference evidence="2 4" key="1">
    <citation type="journal article" date="2016" name="Int. J. Syst. Evol. Microbiol.">
        <title>Methanosarcina flavescens sp. nov., a methanogenic archaeon isolated from a full-scale anaerobic digester.</title>
        <authorList>
            <person name="Kern T."/>
            <person name="Fischer M.A."/>
            <person name="Deppenmeier U."/>
            <person name="Schmitz R.A."/>
            <person name="Rother M."/>
        </authorList>
    </citation>
    <scope>NUCLEOTIDE SEQUENCE [LARGE SCALE GENOMIC DNA]</scope>
    <source>
        <strain evidence="2 4">E03.2</strain>
    </source>
</reference>
<evidence type="ECO:0000313" key="3">
    <source>
        <dbReference type="EMBL" id="NLK32093.1"/>
    </source>
</evidence>
<evidence type="ECO:0000313" key="5">
    <source>
        <dbReference type="Proteomes" id="UP000585579"/>
    </source>
</evidence>
<name>A0A660HVF7_9EURY</name>
<evidence type="ECO:0000313" key="2">
    <source>
        <dbReference type="EMBL" id="AYK16361.1"/>
    </source>
</evidence>
<dbReference type="Proteomes" id="UP000053087">
    <property type="component" value="Chromosome"/>
</dbReference>
<dbReference type="KEGG" id="mfz:AOB57_007685"/>
<sequence length="93" mass="10450">MTLSIFDVGTEFAARNSHPDLGICFLSTDFGIPEYYQITVVGLIALLGMKEMLLVSREEDRFSLDSVDMGIYPLIICFIASFLFASLEIIFTR</sequence>
<organism evidence="2 4">
    <name type="scientific">Methanosarcina flavescens</name>
    <dbReference type="NCBI Taxonomy" id="1715806"/>
    <lineage>
        <taxon>Archaea</taxon>
        <taxon>Methanobacteriati</taxon>
        <taxon>Methanobacteriota</taxon>
        <taxon>Stenosarchaea group</taxon>
        <taxon>Methanomicrobia</taxon>
        <taxon>Methanosarcinales</taxon>
        <taxon>Methanosarcinaceae</taxon>
        <taxon>Methanosarcina</taxon>
    </lineage>
</organism>
<gene>
    <name evidence="2" type="ORF">AOB57_007685</name>
    <name evidence="3" type="ORF">GX302_04440</name>
</gene>
<accession>A0A660HVF7</accession>
<dbReference type="OrthoDB" id="131473at2157"/>
<dbReference type="Proteomes" id="UP000585579">
    <property type="component" value="Unassembled WGS sequence"/>
</dbReference>
<evidence type="ECO:0000313" key="4">
    <source>
        <dbReference type="Proteomes" id="UP000053087"/>
    </source>
</evidence>
<keyword evidence="1" id="KW-1133">Transmembrane helix</keyword>
<dbReference type="EMBL" id="CP032683">
    <property type="protein sequence ID" value="AYK16361.1"/>
    <property type="molecule type" value="Genomic_DNA"/>
</dbReference>
<feature type="transmembrane region" description="Helical" evidence="1">
    <location>
        <begin position="67"/>
        <end position="91"/>
    </location>
</feature>
<protein>
    <submittedName>
        <fullName evidence="2">Uncharacterized protein</fullName>
    </submittedName>
</protein>
<dbReference type="EMBL" id="JAAYQL010000023">
    <property type="protein sequence ID" value="NLK32093.1"/>
    <property type="molecule type" value="Genomic_DNA"/>
</dbReference>
<evidence type="ECO:0000256" key="1">
    <source>
        <dbReference type="SAM" id="Phobius"/>
    </source>
</evidence>